<protein>
    <recommendedName>
        <fullName evidence="8">AlgX/AlgJ SGNH hydrolase-like domain-containing protein</fullName>
    </recommendedName>
</protein>
<name>A0A3G8YIK7_9DEIO</name>
<evidence type="ECO:0000256" key="2">
    <source>
        <dbReference type="ARBA" id="ARBA00005182"/>
    </source>
</evidence>
<dbReference type="Proteomes" id="UP000276417">
    <property type="component" value="Plasmid unnamed2"/>
</dbReference>
<sequence>MKKHTIFSYVAILAFSSLGTAFAQESDCQENITSPERVVYGLNGNLFIPSQDFNSEIPYAKYLPSFIEAANLLKVKGIDLVIVPVSHKGLTEVNQLNLDDPIQKSYKWQKSRKDYETFISGLIANKINVIDVLKIAEQTNGQFINKTDWHWKPQSAKMVAEATASIVKKIPSYSQIPVREFSTTDYMVSLVDGAAYYADQLKKRCGFENKNVETVEASKTQMQSKLDLLSDDTPQIILVGTSFSASPWNFSGYLEQSLQREISNYAVVGGGVHSGIQSYLLGDEFEKNKPKVIIWEFDVDRLYDSVLEQHHWQQLLDLLKSNCDNMQPSFVGKIENRITDLKFKTKGSNVIVKFSFSNLGIRFFDVSLYKSAVAFPITNVGRWEFIQNSGDFYVKIPDSDELTITIPDFIKDFQSDYSITFCKTIK</sequence>
<keyword evidence="9" id="KW-0614">Plasmid</keyword>
<dbReference type="AlphaFoldDB" id="A0A3G8YIK7"/>
<evidence type="ECO:0000256" key="1">
    <source>
        <dbReference type="ARBA" id="ARBA00004418"/>
    </source>
</evidence>
<evidence type="ECO:0000313" key="9">
    <source>
        <dbReference type="EMBL" id="AZI45109.1"/>
    </source>
</evidence>
<dbReference type="RefSeq" id="WP_124875396.1">
    <property type="nucleotide sequence ID" value="NZ_CP034186.1"/>
</dbReference>
<dbReference type="UniPathway" id="UPA00286"/>
<feature type="chain" id="PRO_5018001165" description="AlgX/AlgJ SGNH hydrolase-like domain-containing protein" evidence="7">
    <location>
        <begin position="24"/>
        <end position="426"/>
    </location>
</feature>
<keyword evidence="3" id="KW-0808">Transferase</keyword>
<organism evidence="9 10">
    <name type="scientific">Deinococcus psychrotolerans</name>
    <dbReference type="NCBI Taxonomy" id="2489213"/>
    <lineage>
        <taxon>Bacteria</taxon>
        <taxon>Thermotogati</taxon>
        <taxon>Deinococcota</taxon>
        <taxon>Deinococci</taxon>
        <taxon>Deinococcales</taxon>
        <taxon>Deinococcaceae</taxon>
        <taxon>Deinococcus</taxon>
    </lineage>
</organism>
<evidence type="ECO:0000313" key="10">
    <source>
        <dbReference type="Proteomes" id="UP000276417"/>
    </source>
</evidence>
<dbReference type="GO" id="GO:0016740">
    <property type="term" value="F:transferase activity"/>
    <property type="evidence" value="ECO:0007669"/>
    <property type="project" value="UniProtKB-KW"/>
</dbReference>
<dbReference type="InterPro" id="IPR031811">
    <property type="entry name" value="ALGX/ALGJ_SGNH-like"/>
</dbReference>
<geneLocation type="plasmid" evidence="9 10">
    <name>unnamed2</name>
</geneLocation>
<feature type="domain" description="AlgX/AlgJ SGNH hydrolase-like" evidence="8">
    <location>
        <begin position="51"/>
        <end position="298"/>
    </location>
</feature>
<dbReference type="EMBL" id="CP034186">
    <property type="protein sequence ID" value="AZI45109.1"/>
    <property type="molecule type" value="Genomic_DNA"/>
</dbReference>
<evidence type="ECO:0000256" key="6">
    <source>
        <dbReference type="ARBA" id="ARBA00022841"/>
    </source>
</evidence>
<dbReference type="GO" id="GO:0042597">
    <property type="term" value="C:periplasmic space"/>
    <property type="evidence" value="ECO:0007669"/>
    <property type="project" value="UniProtKB-SubCell"/>
</dbReference>
<dbReference type="GO" id="GO:0042121">
    <property type="term" value="P:alginic acid biosynthetic process"/>
    <property type="evidence" value="ECO:0007669"/>
    <property type="project" value="UniProtKB-UniPathway"/>
</dbReference>
<gene>
    <name evidence="9" type="ORF">EHF33_19730</name>
</gene>
<dbReference type="KEGG" id="dph:EHF33_19730"/>
<dbReference type="OrthoDB" id="6773032at2"/>
<evidence type="ECO:0000256" key="3">
    <source>
        <dbReference type="ARBA" id="ARBA00022679"/>
    </source>
</evidence>
<reference evidence="9 10" key="1">
    <citation type="submission" date="2018-11" db="EMBL/GenBank/DDBJ databases">
        <title>Deinococcus shelandsis sp. nov., isolated from South Shetland Islands soil of Antarctica.</title>
        <authorList>
            <person name="Tian J."/>
        </authorList>
    </citation>
    <scope>NUCLEOTIDE SEQUENCE [LARGE SCALE GENOMIC DNA]</scope>
    <source>
        <strain evidence="9 10">S14-83T</strain>
        <plasmid evidence="9 10">unnamed2</plasmid>
    </source>
</reference>
<feature type="signal peptide" evidence="7">
    <location>
        <begin position="1"/>
        <end position="23"/>
    </location>
</feature>
<evidence type="ECO:0000259" key="8">
    <source>
        <dbReference type="Pfam" id="PF16822"/>
    </source>
</evidence>
<evidence type="ECO:0000256" key="4">
    <source>
        <dbReference type="ARBA" id="ARBA00022729"/>
    </source>
</evidence>
<proteinExistence type="predicted"/>
<keyword evidence="5" id="KW-0574">Periplasm</keyword>
<accession>A0A3G8YIK7</accession>
<dbReference type="Pfam" id="PF16822">
    <property type="entry name" value="ALGX"/>
    <property type="match status" value="1"/>
</dbReference>
<evidence type="ECO:0000256" key="5">
    <source>
        <dbReference type="ARBA" id="ARBA00022764"/>
    </source>
</evidence>
<keyword evidence="4 7" id="KW-0732">Signal</keyword>
<keyword evidence="10" id="KW-1185">Reference proteome</keyword>
<comment type="pathway">
    <text evidence="2">Glycan biosynthesis; alginate biosynthesis.</text>
</comment>
<comment type="subcellular location">
    <subcellularLocation>
        <location evidence="1">Periplasm</location>
    </subcellularLocation>
</comment>
<keyword evidence="6" id="KW-0016">Alginate biosynthesis</keyword>
<evidence type="ECO:0000256" key="7">
    <source>
        <dbReference type="SAM" id="SignalP"/>
    </source>
</evidence>